<dbReference type="Pfam" id="PF20463">
    <property type="entry name" value="PDH_C"/>
    <property type="match status" value="1"/>
</dbReference>
<name>A0ABS6AK94_9RHOB</name>
<dbReference type="InterPro" id="IPR046825">
    <property type="entry name" value="PDH_C"/>
</dbReference>
<evidence type="ECO:0000313" key="4">
    <source>
        <dbReference type="Proteomes" id="UP001166191"/>
    </source>
</evidence>
<protein>
    <submittedName>
        <fullName evidence="3">Prephenate dehydrogenase</fullName>
    </submittedName>
</protein>
<dbReference type="PROSITE" id="PS51176">
    <property type="entry name" value="PDH_ADH"/>
    <property type="match status" value="1"/>
</dbReference>
<comment type="caution">
    <text evidence="3">The sequence shown here is derived from an EMBL/GenBank/DDBJ whole genome shotgun (WGS) entry which is preliminary data.</text>
</comment>
<sequence>MSSQPRLAIIGFGAFGQLIARHLRDHLPICVCDPVTRANDLPQVGLAEAARCQIIVLAVPLSRLEVVLRTIAPHLLPGALVVDVASVKIRPAELMQQILPDHVQIVASHPLFGPESTRDGLAGHRIAWCPLRGEGHRRAGALLRRLGLRVLCTTPDQHDREMAVVQGLTHLIARGLGEMGPLPDRLTTASFRRLAEAAAMVQADSPELLQAILTGNPHAGPVRRRFLAAAAGIADGEAA</sequence>
<dbReference type="PANTHER" id="PTHR21363:SF0">
    <property type="entry name" value="PREPHENATE DEHYDROGENASE [NADP(+)]"/>
    <property type="match status" value="1"/>
</dbReference>
<dbReference type="PANTHER" id="PTHR21363">
    <property type="entry name" value="PREPHENATE DEHYDROGENASE"/>
    <property type="match status" value="1"/>
</dbReference>
<evidence type="ECO:0000259" key="2">
    <source>
        <dbReference type="PROSITE" id="PS51176"/>
    </source>
</evidence>
<keyword evidence="1" id="KW-0560">Oxidoreductase</keyword>
<evidence type="ECO:0000256" key="1">
    <source>
        <dbReference type="ARBA" id="ARBA00023002"/>
    </source>
</evidence>
<dbReference type="InterPro" id="IPR050812">
    <property type="entry name" value="Preph/Arog_dehydrog"/>
</dbReference>
<reference evidence="3" key="1">
    <citation type="submission" date="2021-06" db="EMBL/GenBank/DDBJ databases">
        <title>Paracoccus bacterium XHP0099 sp. nov., isolated from the surface waters of the Yellow Sea.</title>
        <authorList>
            <person name="Xue H."/>
            <person name="Zhang D."/>
        </authorList>
    </citation>
    <scope>NUCLEOTIDE SEQUENCE</scope>
    <source>
        <strain evidence="3">XHP0099</strain>
    </source>
</reference>
<dbReference type="Proteomes" id="UP001166191">
    <property type="component" value="Unassembled WGS sequence"/>
</dbReference>
<dbReference type="RefSeq" id="WP_216032751.1">
    <property type="nucleotide sequence ID" value="NZ_JAHKNG010000010.1"/>
</dbReference>
<keyword evidence="4" id="KW-1185">Reference proteome</keyword>
<evidence type="ECO:0000313" key="3">
    <source>
        <dbReference type="EMBL" id="MBU3030069.1"/>
    </source>
</evidence>
<accession>A0ABS6AK94</accession>
<feature type="domain" description="Prephenate/arogenate dehydrogenase" evidence="2">
    <location>
        <begin position="5"/>
        <end position="239"/>
    </location>
</feature>
<proteinExistence type="predicted"/>
<gene>
    <name evidence="3" type="ORF">KNW02_08055</name>
</gene>
<dbReference type="InterPro" id="IPR003099">
    <property type="entry name" value="Prephen_DH"/>
</dbReference>
<organism evidence="3 4">
    <name type="scientific">Paracoccus marinaquae</name>
    <dbReference type="NCBI Taxonomy" id="2841926"/>
    <lineage>
        <taxon>Bacteria</taxon>
        <taxon>Pseudomonadati</taxon>
        <taxon>Pseudomonadota</taxon>
        <taxon>Alphaproteobacteria</taxon>
        <taxon>Rhodobacterales</taxon>
        <taxon>Paracoccaceae</taxon>
        <taxon>Paracoccus</taxon>
    </lineage>
</organism>
<dbReference type="InterPro" id="IPR046826">
    <property type="entry name" value="PDH_N"/>
</dbReference>
<dbReference type="Pfam" id="PF02153">
    <property type="entry name" value="PDH_N"/>
    <property type="match status" value="1"/>
</dbReference>
<dbReference type="EMBL" id="JAHKNG010000010">
    <property type="protein sequence ID" value="MBU3030069.1"/>
    <property type="molecule type" value="Genomic_DNA"/>
</dbReference>